<dbReference type="AlphaFoldDB" id="A0A9W6SJ25"/>
<reference evidence="1" key="1">
    <citation type="submission" date="2023-03" db="EMBL/GenBank/DDBJ databases">
        <title>Actinorhabdospora filicis NBRC 111898.</title>
        <authorList>
            <person name="Ichikawa N."/>
            <person name="Sato H."/>
            <person name="Tonouchi N."/>
        </authorList>
    </citation>
    <scope>NUCLEOTIDE SEQUENCE</scope>
    <source>
        <strain evidence="1">NBRC 111898</strain>
    </source>
</reference>
<dbReference type="EMBL" id="BSTX01000001">
    <property type="protein sequence ID" value="GLZ76464.1"/>
    <property type="molecule type" value="Genomic_DNA"/>
</dbReference>
<name>A0A9W6SJ25_9ACTN</name>
<protein>
    <submittedName>
        <fullName evidence="1">Uncharacterized protein</fullName>
    </submittedName>
</protein>
<evidence type="ECO:0000313" key="2">
    <source>
        <dbReference type="Proteomes" id="UP001165079"/>
    </source>
</evidence>
<gene>
    <name evidence="1" type="ORF">Afil01_12710</name>
</gene>
<proteinExistence type="predicted"/>
<dbReference type="RefSeq" id="WP_285661642.1">
    <property type="nucleotide sequence ID" value="NZ_BSTX01000001.1"/>
</dbReference>
<organism evidence="1 2">
    <name type="scientific">Actinorhabdospora filicis</name>
    <dbReference type="NCBI Taxonomy" id="1785913"/>
    <lineage>
        <taxon>Bacteria</taxon>
        <taxon>Bacillati</taxon>
        <taxon>Actinomycetota</taxon>
        <taxon>Actinomycetes</taxon>
        <taxon>Micromonosporales</taxon>
        <taxon>Micromonosporaceae</taxon>
        <taxon>Actinorhabdospora</taxon>
    </lineage>
</organism>
<sequence length="61" mass="7036">MTTFYDWEDVRRKLFDEEELAGIEAGVAESVVAYHAARRPGARVDLGLTPCEPDREIDRRR</sequence>
<comment type="caution">
    <text evidence="1">The sequence shown here is derived from an EMBL/GenBank/DDBJ whole genome shotgun (WGS) entry which is preliminary data.</text>
</comment>
<dbReference type="Proteomes" id="UP001165079">
    <property type="component" value="Unassembled WGS sequence"/>
</dbReference>
<keyword evidence="2" id="KW-1185">Reference proteome</keyword>
<accession>A0A9W6SJ25</accession>
<evidence type="ECO:0000313" key="1">
    <source>
        <dbReference type="EMBL" id="GLZ76464.1"/>
    </source>
</evidence>